<evidence type="ECO:0000313" key="3">
    <source>
        <dbReference type="Proteomes" id="UP001182556"/>
    </source>
</evidence>
<gene>
    <name evidence="2" type="ORF">DB88DRAFT_513838</name>
    <name evidence="1" type="ORF">DB88DRAFT_543325</name>
</gene>
<reference evidence="1" key="1">
    <citation type="submission" date="2023-02" db="EMBL/GenBank/DDBJ databases">
        <title>Identification and recombinant expression of a fungal hydrolase from Papiliotrema laurentii that hydrolyzes apple cutin and clears colloidal polyester polyurethane.</title>
        <authorList>
            <consortium name="DOE Joint Genome Institute"/>
            <person name="Roman V.A."/>
            <person name="Bojanowski C."/>
            <person name="Crable B.R."/>
            <person name="Wagner D.N."/>
            <person name="Hung C.S."/>
            <person name="Nadeau L.J."/>
            <person name="Schratz L."/>
            <person name="Haridas S."/>
            <person name="Pangilinan J."/>
            <person name="Lipzen A."/>
            <person name="Na H."/>
            <person name="Yan M."/>
            <person name="Ng V."/>
            <person name="Grigoriev I.V."/>
            <person name="Spatafora J.W."/>
            <person name="Barlow D."/>
            <person name="Biffinger J."/>
            <person name="Kelley-Loughnane N."/>
            <person name="Varaljay V.A."/>
            <person name="Crookes-Goodson W.J."/>
        </authorList>
    </citation>
    <scope>NUCLEOTIDE SEQUENCE</scope>
    <source>
        <strain evidence="1">5307AH</strain>
    </source>
</reference>
<dbReference type="Proteomes" id="UP001182556">
    <property type="component" value="Unassembled WGS sequence"/>
</dbReference>
<protein>
    <submittedName>
        <fullName evidence="1">Uncharacterized protein</fullName>
    </submittedName>
</protein>
<evidence type="ECO:0000313" key="1">
    <source>
        <dbReference type="EMBL" id="KAK1920649.1"/>
    </source>
</evidence>
<evidence type="ECO:0000313" key="2">
    <source>
        <dbReference type="EMBL" id="KAK1920714.1"/>
    </source>
</evidence>
<name>A0AAD9CTP6_PAPLA</name>
<dbReference type="AlphaFoldDB" id="A0AAD9CTP6"/>
<accession>A0AAD9CTP6</accession>
<dbReference type="EMBL" id="JAODAN010000014">
    <property type="protein sequence ID" value="KAK1920649.1"/>
    <property type="molecule type" value="Genomic_DNA"/>
</dbReference>
<sequence>MYLTMKPEGWKAKKWAEQLARGKMEASVDVVEPIMCQAELLPQIVDLLECFGDLK</sequence>
<proteinExistence type="predicted"/>
<keyword evidence="3" id="KW-1185">Reference proteome</keyword>
<organism evidence="1 3">
    <name type="scientific">Papiliotrema laurentii</name>
    <name type="common">Cryptococcus laurentii</name>
    <dbReference type="NCBI Taxonomy" id="5418"/>
    <lineage>
        <taxon>Eukaryota</taxon>
        <taxon>Fungi</taxon>
        <taxon>Dikarya</taxon>
        <taxon>Basidiomycota</taxon>
        <taxon>Agaricomycotina</taxon>
        <taxon>Tremellomycetes</taxon>
        <taxon>Tremellales</taxon>
        <taxon>Rhynchogastremaceae</taxon>
        <taxon>Papiliotrema</taxon>
    </lineage>
</organism>
<dbReference type="EMBL" id="JAODAN010000013">
    <property type="protein sequence ID" value="KAK1920714.1"/>
    <property type="molecule type" value="Genomic_DNA"/>
</dbReference>
<comment type="caution">
    <text evidence="1">The sequence shown here is derived from an EMBL/GenBank/DDBJ whole genome shotgun (WGS) entry which is preliminary data.</text>
</comment>